<feature type="region of interest" description="Disordered" evidence="1">
    <location>
        <begin position="82"/>
        <end position="134"/>
    </location>
</feature>
<dbReference type="EMBL" id="CYRY02009938">
    <property type="protein sequence ID" value="VCW78133.1"/>
    <property type="molecule type" value="Genomic_DNA"/>
</dbReference>
<evidence type="ECO:0000313" key="2">
    <source>
        <dbReference type="EMBL" id="VCW78133.1"/>
    </source>
</evidence>
<protein>
    <submittedName>
        <fullName evidence="2">Uncharacterized protein</fullName>
    </submittedName>
</protein>
<organism evidence="2 3">
    <name type="scientific">Gulo gulo</name>
    <name type="common">Wolverine</name>
    <name type="synonym">Gluton</name>
    <dbReference type="NCBI Taxonomy" id="48420"/>
    <lineage>
        <taxon>Eukaryota</taxon>
        <taxon>Metazoa</taxon>
        <taxon>Chordata</taxon>
        <taxon>Craniata</taxon>
        <taxon>Vertebrata</taxon>
        <taxon>Euteleostomi</taxon>
        <taxon>Mammalia</taxon>
        <taxon>Eutheria</taxon>
        <taxon>Laurasiatheria</taxon>
        <taxon>Carnivora</taxon>
        <taxon>Caniformia</taxon>
        <taxon>Musteloidea</taxon>
        <taxon>Mustelidae</taxon>
        <taxon>Guloninae</taxon>
        <taxon>Gulo</taxon>
    </lineage>
</organism>
<keyword evidence="3" id="KW-1185">Reference proteome</keyword>
<evidence type="ECO:0000256" key="1">
    <source>
        <dbReference type="SAM" id="MobiDB-lite"/>
    </source>
</evidence>
<comment type="caution">
    <text evidence="2">The sequence shown here is derived from an EMBL/GenBank/DDBJ whole genome shotgun (WGS) entry which is preliminary data.</text>
</comment>
<dbReference type="PANTHER" id="PTHR12517:SF0">
    <property type="entry name" value="INTERMEMBRANE LIPID TRANSFER PROTEIN VPS13B"/>
    <property type="match status" value="1"/>
</dbReference>
<gene>
    <name evidence="2" type="ORF">BN2614_LOCUS1</name>
</gene>
<accession>A0A9X9LPA3</accession>
<proteinExistence type="predicted"/>
<feature type="non-terminal residue" evidence="2">
    <location>
        <position position="134"/>
    </location>
</feature>
<dbReference type="InterPro" id="IPR039782">
    <property type="entry name" value="VPS13B"/>
</dbReference>
<dbReference type="Proteomes" id="UP000269945">
    <property type="component" value="Unassembled WGS sequence"/>
</dbReference>
<reference evidence="2 3" key="1">
    <citation type="submission" date="2018-10" db="EMBL/GenBank/DDBJ databases">
        <authorList>
            <person name="Ekblom R."/>
            <person name="Jareborg N."/>
        </authorList>
    </citation>
    <scope>NUCLEOTIDE SEQUENCE [LARGE SCALE GENOMIC DNA]</scope>
    <source>
        <tissue evidence="2">Muscle</tissue>
    </source>
</reference>
<feature type="compositionally biased region" description="Polar residues" evidence="1">
    <location>
        <begin position="103"/>
        <end position="134"/>
    </location>
</feature>
<dbReference type="PANTHER" id="PTHR12517">
    <property type="entry name" value="VACUOLAR PROTEIN SORTING-ASSOCIATED PROTEIN 13B"/>
    <property type="match status" value="1"/>
</dbReference>
<name>A0A9X9LPA3_GULGU</name>
<sequence>MYTLFGKQVTLCLVEPMGCTSTLAVTSQKLLATGPDTRHSFVVCLHVDLESLQIKCSNPQVQLLYELTEIMNKVWSKIQRRGNLSPSSAYPETMAGPVPGSPVRSSVGTIPPDTSTCSPSAEVGTTTEVSVSEK</sequence>
<evidence type="ECO:0000313" key="3">
    <source>
        <dbReference type="Proteomes" id="UP000269945"/>
    </source>
</evidence>
<dbReference type="AlphaFoldDB" id="A0A9X9LPA3"/>